<dbReference type="GO" id="GO:0009252">
    <property type="term" value="P:peptidoglycan biosynthetic process"/>
    <property type="evidence" value="ECO:0007669"/>
    <property type="project" value="UniProtKB-UniRule"/>
</dbReference>
<evidence type="ECO:0000256" key="2">
    <source>
        <dbReference type="ARBA" id="ARBA00022692"/>
    </source>
</evidence>
<dbReference type="eggNOG" id="COG1559">
    <property type="taxonomic scope" value="Bacteria"/>
</dbReference>
<evidence type="ECO:0000256" key="8">
    <source>
        <dbReference type="SAM" id="MobiDB-lite"/>
    </source>
</evidence>
<dbReference type="STRING" id="537013.CLOSTMETH_02282"/>
<dbReference type="GO" id="GO:0005886">
    <property type="term" value="C:plasma membrane"/>
    <property type="evidence" value="ECO:0007669"/>
    <property type="project" value="UniProtKB-SubCell"/>
</dbReference>
<gene>
    <name evidence="7" type="primary">mltG</name>
    <name evidence="9" type="ORF">CLOSTMETH_02282</name>
</gene>
<comment type="function">
    <text evidence="7">Functions as a peptidoglycan terminase that cleaves nascent peptidoglycan strands endolytically to terminate their elongation.</text>
</comment>
<keyword evidence="10" id="KW-1185">Reference proteome</keyword>
<keyword evidence="4 7" id="KW-0472">Membrane</keyword>
<dbReference type="EMBL" id="ACEC01000074">
    <property type="protein sequence ID" value="EEG30089.1"/>
    <property type="molecule type" value="Genomic_DNA"/>
</dbReference>
<proteinExistence type="inferred from homology"/>
<organism evidence="9 10">
    <name type="scientific">[Clostridium] methylpentosum DSM 5476</name>
    <dbReference type="NCBI Taxonomy" id="537013"/>
    <lineage>
        <taxon>Bacteria</taxon>
        <taxon>Bacillati</taxon>
        <taxon>Bacillota</taxon>
        <taxon>Clostridia</taxon>
        <taxon>Eubacteriales</taxon>
        <taxon>Oscillospiraceae</taxon>
        <taxon>Oscillospiraceae incertae sedis</taxon>
    </lineage>
</organism>
<comment type="subcellular location">
    <subcellularLocation>
        <location evidence="7">Cell membrane</location>
        <topology evidence="7">Single-pass membrane protein</topology>
    </subcellularLocation>
</comment>
<keyword evidence="5 7" id="KW-0456">Lyase</keyword>
<evidence type="ECO:0000256" key="3">
    <source>
        <dbReference type="ARBA" id="ARBA00022989"/>
    </source>
</evidence>
<evidence type="ECO:0000256" key="7">
    <source>
        <dbReference type="HAMAP-Rule" id="MF_02065"/>
    </source>
</evidence>
<keyword evidence="3 7" id="KW-1133">Transmembrane helix</keyword>
<keyword evidence="6 7" id="KW-0961">Cell wall biogenesis/degradation</keyword>
<dbReference type="HAMAP" id="MF_02065">
    <property type="entry name" value="MltG"/>
    <property type="match status" value="1"/>
</dbReference>
<dbReference type="AlphaFoldDB" id="C0EEK9"/>
<dbReference type="GO" id="GO:0071555">
    <property type="term" value="P:cell wall organization"/>
    <property type="evidence" value="ECO:0007669"/>
    <property type="project" value="UniProtKB-KW"/>
</dbReference>
<dbReference type="Gene3D" id="3.30.1490.480">
    <property type="entry name" value="Endolytic murein transglycosylase"/>
    <property type="match status" value="1"/>
</dbReference>
<evidence type="ECO:0000256" key="4">
    <source>
        <dbReference type="ARBA" id="ARBA00023136"/>
    </source>
</evidence>
<dbReference type="NCBIfam" id="TIGR00247">
    <property type="entry name" value="endolytic transglycosylase MltG"/>
    <property type="match status" value="1"/>
</dbReference>
<accession>C0EEK9</accession>
<dbReference type="PANTHER" id="PTHR30518:SF2">
    <property type="entry name" value="ENDOLYTIC MUREIN TRANSGLYCOSYLASE"/>
    <property type="match status" value="1"/>
</dbReference>
<dbReference type="GO" id="GO:0008932">
    <property type="term" value="F:lytic endotransglycosylase activity"/>
    <property type="evidence" value="ECO:0007669"/>
    <property type="project" value="UniProtKB-UniRule"/>
</dbReference>
<dbReference type="InterPro" id="IPR003770">
    <property type="entry name" value="MLTG-like"/>
</dbReference>
<comment type="caution">
    <text evidence="9">The sequence shown here is derived from an EMBL/GenBank/DDBJ whole genome shotgun (WGS) entry which is preliminary data.</text>
</comment>
<keyword evidence="2 7" id="KW-0812">Transmembrane</keyword>
<evidence type="ECO:0000313" key="9">
    <source>
        <dbReference type="EMBL" id="EEG30089.1"/>
    </source>
</evidence>
<evidence type="ECO:0000313" key="10">
    <source>
        <dbReference type="Proteomes" id="UP000003340"/>
    </source>
</evidence>
<feature type="region of interest" description="Disordered" evidence="8">
    <location>
        <begin position="21"/>
        <end position="47"/>
    </location>
</feature>
<comment type="catalytic activity">
    <reaction evidence="7">
        <text>a peptidoglycan chain = a peptidoglycan chain with N-acetyl-1,6-anhydromuramyl-[peptide] at the reducing end + a peptidoglycan chain with N-acetylglucosamine at the non-reducing end.</text>
        <dbReference type="EC" id="4.2.2.29"/>
    </reaction>
</comment>
<dbReference type="Pfam" id="PF02618">
    <property type="entry name" value="YceG"/>
    <property type="match status" value="1"/>
</dbReference>
<protein>
    <recommendedName>
        <fullName evidence="7">Endolytic murein transglycosylase</fullName>
        <ecNumber evidence="7">4.2.2.29</ecNumber>
    </recommendedName>
    <alternativeName>
        <fullName evidence="7">Peptidoglycan lytic transglycosylase</fullName>
    </alternativeName>
    <alternativeName>
        <fullName evidence="7">Peptidoglycan polymerization terminase</fullName>
    </alternativeName>
</protein>
<comment type="similarity">
    <text evidence="7">Belongs to the transglycosylase MltG family.</text>
</comment>
<dbReference type="PANTHER" id="PTHR30518">
    <property type="entry name" value="ENDOLYTIC MUREIN TRANSGLYCOSYLASE"/>
    <property type="match status" value="1"/>
</dbReference>
<evidence type="ECO:0000256" key="5">
    <source>
        <dbReference type="ARBA" id="ARBA00023239"/>
    </source>
</evidence>
<feature type="site" description="Important for catalytic activity" evidence="7">
    <location>
        <position position="282"/>
    </location>
</feature>
<feature type="transmembrane region" description="Helical" evidence="7">
    <location>
        <begin position="52"/>
        <end position="77"/>
    </location>
</feature>
<reference evidence="9 10" key="2">
    <citation type="submission" date="2009-02" db="EMBL/GenBank/DDBJ databases">
        <title>Draft genome sequence of Clostridium methylpentosum (DSM 5476).</title>
        <authorList>
            <person name="Sudarsanam P."/>
            <person name="Ley R."/>
            <person name="Guruge J."/>
            <person name="Turnbaugh P.J."/>
            <person name="Mahowald M."/>
            <person name="Liep D."/>
            <person name="Gordon J."/>
        </authorList>
    </citation>
    <scope>NUCLEOTIDE SEQUENCE [LARGE SCALE GENOMIC DNA]</scope>
    <source>
        <strain evidence="9 10">DSM 5476</strain>
    </source>
</reference>
<evidence type="ECO:0000256" key="1">
    <source>
        <dbReference type="ARBA" id="ARBA00022475"/>
    </source>
</evidence>
<name>C0EEK9_9FIRM</name>
<dbReference type="Proteomes" id="UP000003340">
    <property type="component" value="Unassembled WGS sequence"/>
</dbReference>
<reference evidence="9 10" key="1">
    <citation type="submission" date="2009-01" db="EMBL/GenBank/DDBJ databases">
        <authorList>
            <person name="Fulton L."/>
            <person name="Clifton S."/>
            <person name="Fulton B."/>
            <person name="Xu J."/>
            <person name="Minx P."/>
            <person name="Pepin K.H."/>
            <person name="Johnson M."/>
            <person name="Bhonagiri V."/>
            <person name="Nash W.E."/>
            <person name="Mardis E.R."/>
            <person name="Wilson R.K."/>
        </authorList>
    </citation>
    <scope>NUCLEOTIDE SEQUENCE [LARGE SCALE GENOMIC DNA]</scope>
    <source>
        <strain evidence="9 10">DSM 5476</strain>
    </source>
</reference>
<evidence type="ECO:0000256" key="6">
    <source>
        <dbReference type="ARBA" id="ARBA00023316"/>
    </source>
</evidence>
<feature type="compositionally biased region" description="Basic and acidic residues" evidence="8">
    <location>
        <begin position="23"/>
        <end position="41"/>
    </location>
</feature>
<sequence length="402" mass="44910">MKKNQDFSDTRKIEAIKQAQKKYQQEVKEASGEKGLPPEDKKRKKKGGKSHWVRSIVLVVIMLVISGLLASFILFGLNDIYAVAKPSRVISVEVPKGAHSAEISDLLGKNGVVDLPWLFRLVTKLRDDSTEFQYGTYTLNSNMDYDTIIETLKKNPNPGEGEGIVRLTFPEGQTLDAYAALLEKEGVCSAQEFLDAINLKVYSLPMEEHLLDVDTSLKYYRMEGYAFPDTYDFYKNENPESVARKFLANLDSKLTDPMYGQMDQQGLTLDETIALASIVQAEAGSQEDMPIIASVLLNRIKSQGAYPKLQSDPTTKYANELQIKLSEQNKPYEEVVKAYDTYQGDGIPPGAICNPGLDAINAVLNPASTNYYYFCANTVTKECFYATTLEEHNKNLEKAGLK</sequence>
<dbReference type="HOGENOM" id="CLU_025574_2_1_9"/>
<keyword evidence="1 7" id="KW-1003">Cell membrane</keyword>
<dbReference type="EC" id="4.2.2.29" evidence="7"/>